<accession>A0ABY2S547</accession>
<protein>
    <submittedName>
        <fullName evidence="1">Uncharacterized protein</fullName>
    </submittedName>
</protein>
<dbReference type="EMBL" id="SWMS01000007">
    <property type="protein sequence ID" value="TKG70969.1"/>
    <property type="molecule type" value="Genomic_DNA"/>
</dbReference>
<comment type="caution">
    <text evidence="1">The sequence shown here is derived from an EMBL/GenBank/DDBJ whole genome shotgun (WGS) entry which is preliminary data.</text>
</comment>
<name>A0ABY2S547_9PSEU</name>
<proteinExistence type="predicted"/>
<keyword evidence="2" id="KW-1185">Reference proteome</keyword>
<dbReference type="RefSeq" id="WP_137095463.1">
    <property type="nucleotide sequence ID" value="NZ_SWMS01000007.1"/>
</dbReference>
<sequence length="366" mass="40204">MLIGLDEYPFHQIAESFAGAATGDPSWNDGHYVGVADHAGRVCLTASLRLYPNNDVMDGFVCLRHGGRQYNLRVSRRLRPELDMLRVGPLAIEIVEPLREFRLTLGSNELGIALDLLCHSTTPPSRSPVETTRVDGRLVSERTTYELTGTCSGTVEVAGERYELVRGSADFFRNHSWGMHPGRGGPRPYAAPGAAKRRVPGVRQWVLFNMPDHGGHFFEDPSGRRASGRGVIMLADRLVEVTGVEHDLTFYDGGRRLSGGSFALTDAEGGHREYRIDDLGWIYCQGGGYFGGWDDGLGQGVYRGDDYLEGEVWDVSHPTVVVDAAGNERTFDHDWAESFVRLTGPGGTGSAHYECVVIREGESWSG</sequence>
<dbReference type="Proteomes" id="UP000309992">
    <property type="component" value="Unassembled WGS sequence"/>
</dbReference>
<evidence type="ECO:0000313" key="1">
    <source>
        <dbReference type="EMBL" id="TKG70969.1"/>
    </source>
</evidence>
<organism evidence="1 2">
    <name type="scientific">Prauserella endophytica</name>
    <dbReference type="NCBI Taxonomy" id="1592324"/>
    <lineage>
        <taxon>Bacteria</taxon>
        <taxon>Bacillati</taxon>
        <taxon>Actinomycetota</taxon>
        <taxon>Actinomycetes</taxon>
        <taxon>Pseudonocardiales</taxon>
        <taxon>Pseudonocardiaceae</taxon>
        <taxon>Prauserella</taxon>
        <taxon>Prauserella coralliicola group</taxon>
    </lineage>
</organism>
<gene>
    <name evidence="1" type="ORF">FCN18_15765</name>
</gene>
<evidence type="ECO:0000313" key="2">
    <source>
        <dbReference type="Proteomes" id="UP000309992"/>
    </source>
</evidence>
<reference evidence="1 2" key="1">
    <citation type="journal article" date="2015" name="Antonie Van Leeuwenhoek">
        <title>Prauserella endophytica sp. nov., an endophytic actinobacterium isolated from Tamarix taklamakanensis.</title>
        <authorList>
            <person name="Liu J.M."/>
            <person name="Habden X."/>
            <person name="Guo L."/>
            <person name="Tuo L."/>
            <person name="Jiang Z.K."/>
            <person name="Liu S.W."/>
            <person name="Liu X.F."/>
            <person name="Chen L."/>
            <person name="Li R.F."/>
            <person name="Zhang Y.Q."/>
            <person name="Sun C.H."/>
        </authorList>
    </citation>
    <scope>NUCLEOTIDE SEQUENCE [LARGE SCALE GENOMIC DNA]</scope>
    <source>
        <strain evidence="1 2">CGMCC 4.7182</strain>
    </source>
</reference>